<proteinExistence type="predicted"/>
<name>A0ABU5RUY8_9CYAN</name>
<dbReference type="EMBL" id="JAYGHX010000005">
    <property type="protein sequence ID" value="MEA5391600.1"/>
    <property type="molecule type" value="Genomic_DNA"/>
</dbReference>
<evidence type="ECO:0000313" key="1">
    <source>
        <dbReference type="EMBL" id="MEA5391600.1"/>
    </source>
</evidence>
<accession>A0ABU5RUY8</accession>
<reference evidence="1 2" key="1">
    <citation type="submission" date="2023-12" db="EMBL/GenBank/DDBJ databases">
        <title>Baltic Sea Cyanobacteria.</title>
        <authorList>
            <person name="Delbaje E."/>
            <person name="Fewer D.P."/>
            <person name="Shishido T.K."/>
        </authorList>
    </citation>
    <scope>NUCLEOTIDE SEQUENCE [LARGE SCALE GENOMIC DNA]</scope>
    <source>
        <strain evidence="1 2">UHCC 0139</strain>
    </source>
</reference>
<sequence>MPPHRISWINSPVLLEAIERYEQGRLARPLALWLQTVLEIEAPPAGPLLPGG</sequence>
<protein>
    <submittedName>
        <fullName evidence="1">Uncharacterized protein</fullName>
    </submittedName>
</protein>
<gene>
    <name evidence="1" type="ORF">VB738_10065</name>
</gene>
<dbReference type="Proteomes" id="UP001304461">
    <property type="component" value="Unassembled WGS sequence"/>
</dbReference>
<dbReference type="RefSeq" id="WP_323305617.1">
    <property type="nucleotide sequence ID" value="NZ_JAYGHX010000005.1"/>
</dbReference>
<organism evidence="1 2">
    <name type="scientific">Cyanobium gracile UHCC 0139</name>
    <dbReference type="NCBI Taxonomy" id="3110308"/>
    <lineage>
        <taxon>Bacteria</taxon>
        <taxon>Bacillati</taxon>
        <taxon>Cyanobacteriota</taxon>
        <taxon>Cyanophyceae</taxon>
        <taxon>Synechococcales</taxon>
        <taxon>Prochlorococcaceae</taxon>
        <taxon>Cyanobium</taxon>
    </lineage>
</organism>
<keyword evidence="2" id="KW-1185">Reference proteome</keyword>
<evidence type="ECO:0000313" key="2">
    <source>
        <dbReference type="Proteomes" id="UP001304461"/>
    </source>
</evidence>
<comment type="caution">
    <text evidence="1">The sequence shown here is derived from an EMBL/GenBank/DDBJ whole genome shotgun (WGS) entry which is preliminary data.</text>
</comment>